<proteinExistence type="inferred from homology"/>
<dbReference type="PROSITE" id="PS50983">
    <property type="entry name" value="FE_B12_PBP"/>
    <property type="match status" value="1"/>
</dbReference>
<comment type="caution">
    <text evidence="4">The sequence shown here is derived from an EMBL/GenBank/DDBJ whole genome shotgun (WGS) entry which is preliminary data.</text>
</comment>
<dbReference type="Gene3D" id="3.40.50.1980">
    <property type="entry name" value="Nitrogenase molybdenum iron protein domain"/>
    <property type="match status" value="2"/>
</dbReference>
<dbReference type="PANTHER" id="PTHR30535">
    <property type="entry name" value="VITAMIN B12-BINDING PROTEIN"/>
    <property type="match status" value="1"/>
</dbReference>
<reference evidence="4 5" key="1">
    <citation type="journal article" date="2011" name="J. Bacteriol.">
        <title>Draft Genome Sequence of Gordonia neofelifaecis NRRL B-59395, a Cholesterol-Degrading Actinomycete.</title>
        <authorList>
            <person name="Ge F."/>
            <person name="Li W."/>
            <person name="Chen G."/>
            <person name="Liu Y."/>
            <person name="Zhang G."/>
            <person name="Yong B."/>
            <person name="Wang Q."/>
            <person name="Wang N."/>
            <person name="Huang Z."/>
            <person name="Li W."/>
            <person name="Wang J."/>
            <person name="Wu C."/>
            <person name="Xie Q."/>
            <person name="Liu G."/>
        </authorList>
    </citation>
    <scope>NUCLEOTIDE SEQUENCE [LARGE SCALE GENOMIC DNA]</scope>
    <source>
        <strain evidence="4 5">NRRL B-59395</strain>
    </source>
</reference>
<keyword evidence="5" id="KW-1185">Reference proteome</keyword>
<name>F1YL01_9ACTN</name>
<feature type="signal peptide" evidence="2">
    <location>
        <begin position="1"/>
        <end position="21"/>
    </location>
</feature>
<dbReference type="Pfam" id="PF01497">
    <property type="entry name" value="Peripla_BP_2"/>
    <property type="match status" value="1"/>
</dbReference>
<dbReference type="RefSeq" id="WP_009679907.1">
    <property type="nucleotide sequence ID" value="NZ_AEUD01000011.1"/>
</dbReference>
<dbReference type="STRING" id="644548.SCNU_13528"/>
<dbReference type="PANTHER" id="PTHR30535:SF7">
    <property type="entry name" value="IRON(III) DICITRATE-BINDING PROTEIN"/>
    <property type="match status" value="1"/>
</dbReference>
<gene>
    <name evidence="4" type="ORF">SCNU_13528</name>
</gene>
<evidence type="ECO:0000313" key="5">
    <source>
        <dbReference type="Proteomes" id="UP000035065"/>
    </source>
</evidence>
<dbReference type="Proteomes" id="UP000035065">
    <property type="component" value="Unassembled WGS sequence"/>
</dbReference>
<keyword evidence="4" id="KW-0449">Lipoprotein</keyword>
<dbReference type="EMBL" id="AEUD01000011">
    <property type="protein sequence ID" value="EGD54606.1"/>
    <property type="molecule type" value="Genomic_DNA"/>
</dbReference>
<dbReference type="AlphaFoldDB" id="F1YL01"/>
<evidence type="ECO:0000256" key="1">
    <source>
        <dbReference type="ARBA" id="ARBA00008814"/>
    </source>
</evidence>
<keyword evidence="2" id="KW-0732">Signal</keyword>
<accession>F1YL01</accession>
<evidence type="ECO:0000259" key="3">
    <source>
        <dbReference type="PROSITE" id="PS50983"/>
    </source>
</evidence>
<evidence type="ECO:0000313" key="4">
    <source>
        <dbReference type="EMBL" id="EGD54606.1"/>
    </source>
</evidence>
<feature type="domain" description="Fe/B12 periplasmic-binding" evidence="3">
    <location>
        <begin position="53"/>
        <end position="321"/>
    </location>
</feature>
<protein>
    <submittedName>
        <fullName evidence="4">Abc transporter substrate binding lipoprotein</fullName>
    </submittedName>
</protein>
<dbReference type="InterPro" id="IPR050902">
    <property type="entry name" value="ABC_Transporter_SBP"/>
</dbReference>
<feature type="chain" id="PRO_5038660184" evidence="2">
    <location>
        <begin position="22"/>
        <end position="321"/>
    </location>
</feature>
<dbReference type="SUPFAM" id="SSF53807">
    <property type="entry name" value="Helical backbone' metal receptor"/>
    <property type="match status" value="1"/>
</dbReference>
<dbReference type="eggNOG" id="COG0614">
    <property type="taxonomic scope" value="Bacteria"/>
</dbReference>
<dbReference type="PROSITE" id="PS51257">
    <property type="entry name" value="PROKAR_LIPOPROTEIN"/>
    <property type="match status" value="1"/>
</dbReference>
<comment type="similarity">
    <text evidence="1">Belongs to the bacterial solute-binding protein 8 family.</text>
</comment>
<dbReference type="InterPro" id="IPR002491">
    <property type="entry name" value="ABC_transptr_periplasmic_BD"/>
</dbReference>
<organism evidence="4 5">
    <name type="scientific">Gordonia neofelifaecis NRRL B-59395</name>
    <dbReference type="NCBI Taxonomy" id="644548"/>
    <lineage>
        <taxon>Bacteria</taxon>
        <taxon>Bacillati</taxon>
        <taxon>Actinomycetota</taxon>
        <taxon>Actinomycetes</taxon>
        <taxon>Mycobacteriales</taxon>
        <taxon>Gordoniaceae</taxon>
        <taxon>Gordonia</taxon>
    </lineage>
</organism>
<evidence type="ECO:0000256" key="2">
    <source>
        <dbReference type="SAM" id="SignalP"/>
    </source>
</evidence>
<sequence length="321" mass="33221">MRTLNNTAVLACAAIVLTVSACSDSSSEADPAGGAISLQNCGRTVSMKQPATAAITVNQGATESALAVGAGGRLAGTAYLDSAIAPQWADAYAEVPVLSDKYPTREAVLEKHPDLVAASYSSAFTDKTLGTQQSFADLGVATYVSPFACEDASTRPKSSWDAVAGENSDYGVLFGRTAEADEVNARMRATLADLTARSTGAGKTVLWWDSATDKPYVGAGQGGPQLVIEATGAKNIFADVPGNWADAGWESVLKADPDMIVLVDADWDTAEAKKKYLESDPALKDLKAVGTGSFVVIPFAEGTPGPRLIDGATKLSDAFAK</sequence>